<dbReference type="EMBL" id="JADEXG010000028">
    <property type="protein sequence ID" value="MBE9078217.1"/>
    <property type="molecule type" value="Genomic_DNA"/>
</dbReference>
<dbReference type="NCBIfam" id="TIGR01617">
    <property type="entry name" value="arsC_related"/>
    <property type="match status" value="1"/>
</dbReference>
<dbReference type="PANTHER" id="PTHR30041">
    <property type="entry name" value="ARSENATE REDUCTASE"/>
    <property type="match status" value="1"/>
</dbReference>
<dbReference type="CDD" id="cd02977">
    <property type="entry name" value="ArsC_family"/>
    <property type="match status" value="1"/>
</dbReference>
<proteinExistence type="inferred from homology"/>
<comment type="similarity">
    <text evidence="1">Belongs to the ArsC family.</text>
</comment>
<evidence type="ECO:0000313" key="2">
    <source>
        <dbReference type="EMBL" id="MBE9078217.1"/>
    </source>
</evidence>
<reference evidence="2" key="1">
    <citation type="submission" date="2020-10" db="EMBL/GenBank/DDBJ databases">
        <authorList>
            <person name="Castelo-Branco R."/>
            <person name="Eusebio N."/>
            <person name="Adriana R."/>
            <person name="Vieira A."/>
            <person name="Brugerolle De Fraissinette N."/>
            <person name="Rezende De Castro R."/>
            <person name="Schneider M.P."/>
            <person name="Vasconcelos V."/>
            <person name="Leao P.N."/>
        </authorList>
    </citation>
    <scope>NUCLEOTIDE SEQUENCE</scope>
    <source>
        <strain evidence="2">LEGE 07310</strain>
    </source>
</reference>
<dbReference type="PROSITE" id="PS51353">
    <property type="entry name" value="ARSC"/>
    <property type="match status" value="1"/>
</dbReference>
<accession>A0A8J7DBV3</accession>
<dbReference type="RefSeq" id="WP_193907842.1">
    <property type="nucleotide sequence ID" value="NZ_JADEXG010000028.1"/>
</dbReference>
<dbReference type="PANTHER" id="PTHR30041:SF8">
    <property type="entry name" value="PROTEIN YFFB"/>
    <property type="match status" value="1"/>
</dbReference>
<dbReference type="Proteomes" id="UP000636505">
    <property type="component" value="Unassembled WGS sequence"/>
</dbReference>
<protein>
    <submittedName>
        <fullName evidence="2">Spx/MgsR family RNA polymerase-binding regulatory protein</fullName>
    </submittedName>
</protein>
<evidence type="ECO:0000313" key="3">
    <source>
        <dbReference type="Proteomes" id="UP000636505"/>
    </source>
</evidence>
<sequence>MALKIYGIPTCATCKKALQQLDQAGIAYEFINTKTAPPSRETIADWVGELGAKPLRNTSGKAYRAIGPEKQTWDDSQWVDAFAKDAMLLKRPVFVKQGKAVMVGFRNPEAAIRACLE</sequence>
<gene>
    <name evidence="2" type="ORF">IQ241_13095</name>
</gene>
<evidence type="ECO:0000256" key="1">
    <source>
        <dbReference type="PROSITE-ProRule" id="PRU01282"/>
    </source>
</evidence>
<comment type="caution">
    <text evidence="2">The sequence shown here is derived from an EMBL/GenBank/DDBJ whole genome shotgun (WGS) entry which is preliminary data.</text>
</comment>
<dbReference type="InterPro" id="IPR006504">
    <property type="entry name" value="Tscrpt_reg_Spx/MgsR"/>
</dbReference>
<dbReference type="AlphaFoldDB" id="A0A8J7DBV3"/>
<dbReference type="InterPro" id="IPR036249">
    <property type="entry name" value="Thioredoxin-like_sf"/>
</dbReference>
<organism evidence="2 3">
    <name type="scientific">Vasconcelosia minhoensis LEGE 07310</name>
    <dbReference type="NCBI Taxonomy" id="915328"/>
    <lineage>
        <taxon>Bacteria</taxon>
        <taxon>Bacillati</taxon>
        <taxon>Cyanobacteriota</taxon>
        <taxon>Cyanophyceae</taxon>
        <taxon>Nodosilineales</taxon>
        <taxon>Cymatolegaceae</taxon>
        <taxon>Vasconcelosia</taxon>
        <taxon>Vasconcelosia minhoensis</taxon>
    </lineage>
</organism>
<name>A0A8J7DBV3_9CYAN</name>
<dbReference type="InterPro" id="IPR006660">
    <property type="entry name" value="Arsenate_reductase-like"/>
</dbReference>
<dbReference type="Gene3D" id="3.40.30.10">
    <property type="entry name" value="Glutaredoxin"/>
    <property type="match status" value="1"/>
</dbReference>
<dbReference type="SUPFAM" id="SSF52833">
    <property type="entry name" value="Thioredoxin-like"/>
    <property type="match status" value="1"/>
</dbReference>
<keyword evidence="3" id="KW-1185">Reference proteome</keyword>
<dbReference type="Pfam" id="PF03960">
    <property type="entry name" value="ArsC"/>
    <property type="match status" value="1"/>
</dbReference>